<dbReference type="OrthoDB" id="997337at2759"/>
<reference evidence="2 3" key="1">
    <citation type="submission" date="2018-02" db="EMBL/GenBank/DDBJ databases">
        <title>Draft genome of wild Prunus yedoensis var. nudiflora.</title>
        <authorList>
            <person name="Baek S."/>
            <person name="Kim J.-H."/>
            <person name="Choi K."/>
            <person name="Kim G.-B."/>
            <person name="Cho A."/>
            <person name="Jang H."/>
            <person name="Shin C.-H."/>
            <person name="Yu H.-J."/>
            <person name="Mun J.-H."/>
        </authorList>
    </citation>
    <scope>NUCLEOTIDE SEQUENCE [LARGE SCALE GENOMIC DNA]</scope>
    <source>
        <strain evidence="3">cv. Jeju island</strain>
        <tissue evidence="2">Leaf</tissue>
    </source>
</reference>
<comment type="caution">
    <text evidence="2">The sequence shown here is derived from an EMBL/GenBank/DDBJ whole genome shotgun (WGS) entry which is preliminary data.</text>
</comment>
<dbReference type="Proteomes" id="UP000250321">
    <property type="component" value="Unassembled WGS sequence"/>
</dbReference>
<dbReference type="EMBL" id="PJQY01000156">
    <property type="protein sequence ID" value="PQQ17319.1"/>
    <property type="molecule type" value="Genomic_DNA"/>
</dbReference>
<gene>
    <name evidence="2" type="ORF">Pyn_08787</name>
</gene>
<evidence type="ECO:0000256" key="1">
    <source>
        <dbReference type="SAM" id="MobiDB-lite"/>
    </source>
</evidence>
<evidence type="ECO:0000313" key="2">
    <source>
        <dbReference type="EMBL" id="PQQ17319.1"/>
    </source>
</evidence>
<sequence length="445" mass="47872">MGTTPKRKRSGAALVSPDVAPKRRSMRILHARFTRARTSDSETSGDGAVVTIDDDSDGDDATEIEASVPEQESIVDVTDDQNLTAAVADSVQSTQEVGHAAHGMEIVPVVPSSSSTFDSLVEAALAESSPTIAPANSPDAVPVFQAASPLSPIIQHLLRRNLETDLSPTLPAAFRSKTFTFHGTLPAPLHIQPLLRIPGSSSSAPLPLVPFDNAATGREPLAKDTVTEIIPAGHSSNTSLLEWERSLIAFRAFFDSGVQVLRSADELLPPCHRFNGYAMFRGALVYPETVTALEKFMEKYGDFMDSTSITASFSRCAAFRTLGLVLHGMDTMQLLDITDHRLLCWRDAVCEAMTLGFRVDFLLNLMRDLARAVFGARAVHSMELSSSPDEIRAAAEALSLKQRELENQHEELRALLLAQGVSADGAGCVAEAITRSSCKASAVLF</sequence>
<protein>
    <submittedName>
        <fullName evidence="2">Uncharacterized protein</fullName>
    </submittedName>
</protein>
<feature type="compositionally biased region" description="Acidic residues" evidence="1">
    <location>
        <begin position="52"/>
        <end position="61"/>
    </location>
</feature>
<organism evidence="2 3">
    <name type="scientific">Prunus yedoensis var. nudiflora</name>
    <dbReference type="NCBI Taxonomy" id="2094558"/>
    <lineage>
        <taxon>Eukaryota</taxon>
        <taxon>Viridiplantae</taxon>
        <taxon>Streptophyta</taxon>
        <taxon>Embryophyta</taxon>
        <taxon>Tracheophyta</taxon>
        <taxon>Spermatophyta</taxon>
        <taxon>Magnoliopsida</taxon>
        <taxon>eudicotyledons</taxon>
        <taxon>Gunneridae</taxon>
        <taxon>Pentapetalae</taxon>
        <taxon>rosids</taxon>
        <taxon>fabids</taxon>
        <taxon>Rosales</taxon>
        <taxon>Rosaceae</taxon>
        <taxon>Amygdaloideae</taxon>
        <taxon>Amygdaleae</taxon>
        <taxon>Prunus</taxon>
    </lineage>
</organism>
<name>A0A314ZDF5_PRUYE</name>
<feature type="region of interest" description="Disordered" evidence="1">
    <location>
        <begin position="34"/>
        <end position="61"/>
    </location>
</feature>
<dbReference type="AlphaFoldDB" id="A0A314ZDF5"/>
<evidence type="ECO:0000313" key="3">
    <source>
        <dbReference type="Proteomes" id="UP000250321"/>
    </source>
</evidence>
<accession>A0A314ZDF5</accession>
<proteinExistence type="predicted"/>
<keyword evidence="3" id="KW-1185">Reference proteome</keyword>